<dbReference type="GO" id="GO:0003676">
    <property type="term" value="F:nucleic acid binding"/>
    <property type="evidence" value="ECO:0007669"/>
    <property type="project" value="InterPro"/>
</dbReference>
<dbReference type="InterPro" id="IPR002711">
    <property type="entry name" value="HNH"/>
</dbReference>
<dbReference type="Pfam" id="PF01844">
    <property type="entry name" value="HNH"/>
    <property type="match status" value="1"/>
</dbReference>
<keyword evidence="3" id="KW-1185">Reference proteome</keyword>
<name>A0A1T5B319_9FIRM</name>
<dbReference type="GO" id="GO:0008270">
    <property type="term" value="F:zinc ion binding"/>
    <property type="evidence" value="ECO:0007669"/>
    <property type="project" value="InterPro"/>
</dbReference>
<dbReference type="Gene3D" id="1.10.30.50">
    <property type="match status" value="1"/>
</dbReference>
<dbReference type="GO" id="GO:0004519">
    <property type="term" value="F:endonuclease activity"/>
    <property type="evidence" value="ECO:0007669"/>
    <property type="project" value="InterPro"/>
</dbReference>
<organism evidence="2 3">
    <name type="scientific">Acetoanaerobium noterae</name>
    <dbReference type="NCBI Taxonomy" id="745369"/>
    <lineage>
        <taxon>Bacteria</taxon>
        <taxon>Bacillati</taxon>
        <taxon>Bacillota</taxon>
        <taxon>Clostridia</taxon>
        <taxon>Peptostreptococcales</taxon>
        <taxon>Filifactoraceae</taxon>
        <taxon>Acetoanaerobium</taxon>
    </lineage>
</organism>
<sequence>MLDIKKTTPPDFLLEFKEEKSNASYKNMRGDMRKDLRHYIAYNEQCKSSRCFCAYCEREIVVNSDNANGSHIEHIKPQSRFPEDDLDYDNMIVSCNAKESCGIRKGSHYFEGFIDPVNFSPDVFFVYDLMTGEIIPKEGIKDSNTPAYKSLDLLGLNSVRLTDARKRVIVEIDNLLKFMKKEDIRHFLKQFPSLLDYMLK</sequence>
<dbReference type="EMBL" id="FUYN01000002">
    <property type="protein sequence ID" value="SKB41604.1"/>
    <property type="molecule type" value="Genomic_DNA"/>
</dbReference>
<gene>
    <name evidence="2" type="ORF">SAMN02745120_1407</name>
</gene>
<dbReference type="AlphaFoldDB" id="A0A1T5B319"/>
<reference evidence="3" key="1">
    <citation type="submission" date="2017-02" db="EMBL/GenBank/DDBJ databases">
        <authorList>
            <person name="Varghese N."/>
            <person name="Submissions S."/>
        </authorList>
    </citation>
    <scope>NUCLEOTIDE SEQUENCE [LARGE SCALE GENOMIC DNA]</scope>
    <source>
        <strain evidence="3">ATCC 35199</strain>
    </source>
</reference>
<evidence type="ECO:0000259" key="1">
    <source>
        <dbReference type="Pfam" id="PF01844"/>
    </source>
</evidence>
<proteinExistence type="predicted"/>
<dbReference type="NCBIfam" id="TIGR02646">
    <property type="entry name" value="retron system putative HNH endonuclease"/>
    <property type="match status" value="1"/>
</dbReference>
<dbReference type="InterPro" id="IPR013467">
    <property type="entry name" value="HNH78-like"/>
</dbReference>
<dbReference type="Proteomes" id="UP000243406">
    <property type="component" value="Unassembled WGS sequence"/>
</dbReference>
<dbReference type="RefSeq" id="WP_079589286.1">
    <property type="nucleotide sequence ID" value="NZ_FUYN01000002.1"/>
</dbReference>
<evidence type="ECO:0000313" key="2">
    <source>
        <dbReference type="EMBL" id="SKB41604.1"/>
    </source>
</evidence>
<dbReference type="OrthoDB" id="8617719at2"/>
<accession>A0A1T5B319</accession>
<protein>
    <submittedName>
        <fullName evidence="2">TIGR02646 family protein</fullName>
    </submittedName>
</protein>
<feature type="domain" description="HNH" evidence="1">
    <location>
        <begin position="53"/>
        <end position="96"/>
    </location>
</feature>
<evidence type="ECO:0000313" key="3">
    <source>
        <dbReference type="Proteomes" id="UP000243406"/>
    </source>
</evidence>